<name>A0AAD8SX22_LOLMU</name>
<gene>
    <name evidence="1" type="ORF">QYE76_054115</name>
</gene>
<sequence>MEFTHPTYRLPATVRERKFPAGVIVENQLRVWTISRGRTASQLAEYFLSQGYRHLNLPRGTPPMFQLEGYFDGGNGEHEIGLTIRFVNPHDAFYLLGKVFWCGCEFIAFTTYNIFTNFRAIFPSHGNMHSLPYNF</sequence>
<reference evidence="1" key="1">
    <citation type="submission" date="2023-07" db="EMBL/GenBank/DDBJ databases">
        <title>A chromosome-level genome assembly of Lolium multiflorum.</title>
        <authorList>
            <person name="Chen Y."/>
            <person name="Copetti D."/>
            <person name="Kolliker R."/>
            <person name="Studer B."/>
        </authorList>
    </citation>
    <scope>NUCLEOTIDE SEQUENCE</scope>
    <source>
        <strain evidence="1">02402/16</strain>
        <tissue evidence="1">Leaf</tissue>
    </source>
</reference>
<proteinExistence type="predicted"/>
<organism evidence="1 2">
    <name type="scientific">Lolium multiflorum</name>
    <name type="common">Italian ryegrass</name>
    <name type="synonym">Lolium perenne subsp. multiflorum</name>
    <dbReference type="NCBI Taxonomy" id="4521"/>
    <lineage>
        <taxon>Eukaryota</taxon>
        <taxon>Viridiplantae</taxon>
        <taxon>Streptophyta</taxon>
        <taxon>Embryophyta</taxon>
        <taxon>Tracheophyta</taxon>
        <taxon>Spermatophyta</taxon>
        <taxon>Magnoliopsida</taxon>
        <taxon>Liliopsida</taxon>
        <taxon>Poales</taxon>
        <taxon>Poaceae</taxon>
        <taxon>BOP clade</taxon>
        <taxon>Pooideae</taxon>
        <taxon>Poodae</taxon>
        <taxon>Poeae</taxon>
        <taxon>Poeae Chloroplast Group 2 (Poeae type)</taxon>
        <taxon>Loliodinae</taxon>
        <taxon>Loliinae</taxon>
        <taxon>Lolium</taxon>
    </lineage>
</organism>
<evidence type="ECO:0000313" key="2">
    <source>
        <dbReference type="Proteomes" id="UP001231189"/>
    </source>
</evidence>
<protein>
    <submittedName>
        <fullName evidence="1">Uncharacterized protein</fullName>
    </submittedName>
</protein>
<keyword evidence="2" id="KW-1185">Reference proteome</keyword>
<comment type="caution">
    <text evidence="1">The sequence shown here is derived from an EMBL/GenBank/DDBJ whole genome shotgun (WGS) entry which is preliminary data.</text>
</comment>
<dbReference type="Proteomes" id="UP001231189">
    <property type="component" value="Unassembled WGS sequence"/>
</dbReference>
<dbReference type="EMBL" id="JAUUTY010000003">
    <property type="protein sequence ID" value="KAK1665956.1"/>
    <property type="molecule type" value="Genomic_DNA"/>
</dbReference>
<accession>A0AAD8SX22</accession>
<dbReference type="AlphaFoldDB" id="A0AAD8SX22"/>
<evidence type="ECO:0000313" key="1">
    <source>
        <dbReference type="EMBL" id="KAK1665956.1"/>
    </source>
</evidence>